<evidence type="ECO:0000256" key="3">
    <source>
        <dbReference type="PROSITE-ProRule" id="PRU00284"/>
    </source>
</evidence>
<dbReference type="GO" id="GO:0016020">
    <property type="term" value="C:membrane"/>
    <property type="evidence" value="ECO:0007669"/>
    <property type="project" value="InterPro"/>
</dbReference>
<dbReference type="RefSeq" id="WP_271434492.1">
    <property type="nucleotide sequence ID" value="NZ_CP073355.1"/>
</dbReference>
<feature type="transmembrane region" description="Helical" evidence="5">
    <location>
        <begin position="12"/>
        <end position="33"/>
    </location>
</feature>
<dbReference type="Pfam" id="PF00015">
    <property type="entry name" value="MCPsignal"/>
    <property type="match status" value="1"/>
</dbReference>
<accession>A0AAX3BAS6</accession>
<keyword evidence="4" id="KW-0175">Coiled coil</keyword>
<evidence type="ECO:0000259" key="6">
    <source>
        <dbReference type="PROSITE" id="PS50111"/>
    </source>
</evidence>
<reference evidence="7" key="1">
    <citation type="submission" date="2021-04" db="EMBL/GenBank/DDBJ databases">
        <authorList>
            <person name="Postec A."/>
        </authorList>
    </citation>
    <scope>NUCLEOTIDE SEQUENCE</scope>
    <source>
        <strain evidence="7">F1F22</strain>
    </source>
</reference>
<evidence type="ECO:0000313" key="8">
    <source>
        <dbReference type="Proteomes" id="UP001056539"/>
    </source>
</evidence>
<dbReference type="PANTHER" id="PTHR32089">
    <property type="entry name" value="METHYL-ACCEPTING CHEMOTAXIS PROTEIN MCPB"/>
    <property type="match status" value="1"/>
</dbReference>
<keyword evidence="8" id="KW-1185">Reference proteome</keyword>
<name>A0AAX3BAS6_9SPIR</name>
<comment type="similarity">
    <text evidence="2">Belongs to the methyl-accepting chemotaxis (MCP) protein family.</text>
</comment>
<feature type="domain" description="Methyl-accepting transducer" evidence="6">
    <location>
        <begin position="348"/>
        <end position="580"/>
    </location>
</feature>
<dbReference type="GO" id="GO:0006935">
    <property type="term" value="P:chemotaxis"/>
    <property type="evidence" value="ECO:0007669"/>
    <property type="project" value="InterPro"/>
</dbReference>
<dbReference type="Proteomes" id="UP001056539">
    <property type="component" value="Chromosome"/>
</dbReference>
<dbReference type="KEGG" id="taqu:KDW03_07670"/>
<reference evidence="7" key="2">
    <citation type="submission" date="2022-06" db="EMBL/GenBank/DDBJ databases">
        <title>Thermospira aquatica gen. nov., sp. nov.</title>
        <authorList>
            <person name="Ben Ali Gam Z."/>
            <person name="Labat M."/>
        </authorList>
    </citation>
    <scope>NUCLEOTIDE SEQUENCE</scope>
    <source>
        <strain evidence="7">F1F22</strain>
    </source>
</reference>
<keyword evidence="5" id="KW-1133">Transmembrane helix</keyword>
<feature type="transmembrane region" description="Helical" evidence="5">
    <location>
        <begin position="131"/>
        <end position="150"/>
    </location>
</feature>
<feature type="coiled-coil region" evidence="4">
    <location>
        <begin position="346"/>
        <end position="373"/>
    </location>
</feature>
<feature type="transmembrane region" description="Helical" evidence="5">
    <location>
        <begin position="45"/>
        <end position="66"/>
    </location>
</feature>
<dbReference type="SUPFAM" id="SSF58104">
    <property type="entry name" value="Methyl-accepting chemotaxis protein (MCP) signaling domain"/>
    <property type="match status" value="1"/>
</dbReference>
<gene>
    <name evidence="7" type="ORF">KDW03_07670</name>
</gene>
<evidence type="ECO:0000256" key="4">
    <source>
        <dbReference type="SAM" id="Coils"/>
    </source>
</evidence>
<dbReference type="InterPro" id="IPR004089">
    <property type="entry name" value="MCPsignal_dom"/>
</dbReference>
<sequence length="637" mass="72395">MKKTSLTFRVLVAVLFSVYISIFLYSLILPYIFMMPPTERVSFWIKMGVVVSILAPISSFIVYLFYKPVSRCINIIRAGSEIPQWLRKKAMHSFRTIQGFLFLIGLFAYAAGVGLNFLGEMIVEKKAFEPLYWFCRVALALSFGVFNGLVTTRMVHLAWLEAKYLMGITSLQEQEEKYSSTFQKTFLPALFLILFIVVFSGVGAIYYIYHAQLSQEIPSLSHAISHFVFIEMYLLIMGSILFATILWENQSHISNLRNQIIQLSQGAMDLSKRVFILSFDDVGMMTEGINRILEKLQNTFLTIQEMQKIVQKSGEITNNIMNQSKSEAEEVTHIITESGENYEAQVDVIREANKRFKETMEEVRKAISNYLTQQNVLERIIESYQKVISTFKNMIDMTLSSSERFEKLSKVVFEGHSGLSELLDASKAVQETNKKVYEIVKLIMDISDQSNILAMNAAIEASHAGEYGKGFAIVASEVRQLAIHTADSARQIESLIHEMQQKNERGANINEKLNEIFQTMQNEMSSTTQLISNITHMARNEASTAEISLQELQQMQKISQIIKENIRIIESNDGSLSEIMTGLGETAEKLAELSKRLMDGISFITSSYTRIGEAFSKSFEAIQQLDRAIASFRIQDE</sequence>
<feature type="transmembrane region" description="Helical" evidence="5">
    <location>
        <begin position="224"/>
        <end position="247"/>
    </location>
</feature>
<keyword evidence="5" id="KW-0812">Transmembrane</keyword>
<evidence type="ECO:0000313" key="7">
    <source>
        <dbReference type="EMBL" id="URA09365.1"/>
    </source>
</evidence>
<dbReference type="InterPro" id="IPR004090">
    <property type="entry name" value="Chemotax_Me-accpt_rcpt"/>
</dbReference>
<dbReference type="GO" id="GO:0004888">
    <property type="term" value="F:transmembrane signaling receptor activity"/>
    <property type="evidence" value="ECO:0007669"/>
    <property type="project" value="InterPro"/>
</dbReference>
<dbReference type="SMART" id="SM00283">
    <property type="entry name" value="MA"/>
    <property type="match status" value="1"/>
</dbReference>
<dbReference type="PANTHER" id="PTHR32089:SF112">
    <property type="entry name" value="LYSOZYME-LIKE PROTEIN-RELATED"/>
    <property type="match status" value="1"/>
</dbReference>
<protein>
    <recommendedName>
        <fullName evidence="6">Methyl-accepting transducer domain-containing protein</fullName>
    </recommendedName>
</protein>
<feature type="transmembrane region" description="Helical" evidence="5">
    <location>
        <begin position="97"/>
        <end position="119"/>
    </location>
</feature>
<dbReference type="PRINTS" id="PR00260">
    <property type="entry name" value="CHEMTRNSDUCR"/>
</dbReference>
<feature type="transmembrane region" description="Helical" evidence="5">
    <location>
        <begin position="186"/>
        <end position="209"/>
    </location>
</feature>
<keyword evidence="5" id="KW-0472">Membrane</keyword>
<dbReference type="EMBL" id="CP073355">
    <property type="protein sequence ID" value="URA09365.1"/>
    <property type="molecule type" value="Genomic_DNA"/>
</dbReference>
<organism evidence="7 8">
    <name type="scientific">Thermospira aquatica</name>
    <dbReference type="NCBI Taxonomy" id="2828656"/>
    <lineage>
        <taxon>Bacteria</taxon>
        <taxon>Pseudomonadati</taxon>
        <taxon>Spirochaetota</taxon>
        <taxon>Spirochaetia</taxon>
        <taxon>Brevinematales</taxon>
        <taxon>Thermospiraceae</taxon>
        <taxon>Thermospira</taxon>
    </lineage>
</organism>
<dbReference type="Gene3D" id="1.10.287.950">
    <property type="entry name" value="Methyl-accepting chemotaxis protein"/>
    <property type="match status" value="1"/>
</dbReference>
<dbReference type="AlphaFoldDB" id="A0AAX3BAS6"/>
<evidence type="ECO:0000256" key="5">
    <source>
        <dbReference type="SAM" id="Phobius"/>
    </source>
</evidence>
<dbReference type="PROSITE" id="PS50111">
    <property type="entry name" value="CHEMOTAXIS_TRANSDUC_2"/>
    <property type="match status" value="1"/>
</dbReference>
<proteinExistence type="inferred from homology"/>
<evidence type="ECO:0000256" key="2">
    <source>
        <dbReference type="ARBA" id="ARBA00029447"/>
    </source>
</evidence>
<keyword evidence="1 3" id="KW-0807">Transducer</keyword>
<dbReference type="GO" id="GO:0007165">
    <property type="term" value="P:signal transduction"/>
    <property type="evidence" value="ECO:0007669"/>
    <property type="project" value="UniProtKB-KW"/>
</dbReference>
<evidence type="ECO:0000256" key="1">
    <source>
        <dbReference type="ARBA" id="ARBA00023224"/>
    </source>
</evidence>